<proteinExistence type="predicted"/>
<evidence type="ECO:0000313" key="2">
    <source>
        <dbReference type="Proteomes" id="UP000193228"/>
    </source>
</evidence>
<keyword evidence="2" id="KW-1185">Reference proteome</keyword>
<gene>
    <name evidence="1" type="ORF">SAMN06265784_102564</name>
</gene>
<dbReference type="EMBL" id="FXAT01000002">
    <property type="protein sequence ID" value="SMG26670.1"/>
    <property type="molecule type" value="Genomic_DNA"/>
</dbReference>
<sequence>MKTMACEIGSGTPVGVKAKPLGGGPAHRYSIDALAHME</sequence>
<reference evidence="2" key="1">
    <citation type="submission" date="2017-04" db="EMBL/GenBank/DDBJ databases">
        <authorList>
            <person name="Varghese N."/>
            <person name="Submissions S."/>
        </authorList>
    </citation>
    <scope>NUCLEOTIDE SEQUENCE [LARGE SCALE GENOMIC DNA]</scope>
    <source>
        <strain evidence="2">LMG 29540</strain>
    </source>
</reference>
<dbReference type="AlphaFoldDB" id="A0A1X7JFL0"/>
<evidence type="ECO:0000313" key="1">
    <source>
        <dbReference type="EMBL" id="SMG26670.1"/>
    </source>
</evidence>
<dbReference type="Proteomes" id="UP000193228">
    <property type="component" value="Unassembled WGS sequence"/>
</dbReference>
<accession>A0A1X7JFL0</accession>
<dbReference type="STRING" id="1515439.SAMN06265784_102564"/>
<name>A0A1X7JFL0_9BURK</name>
<protein>
    <submittedName>
        <fullName evidence="1">Uncharacterized protein</fullName>
    </submittedName>
</protein>
<organism evidence="1 2">
    <name type="scientific">Paraburkholderia susongensis</name>
    <dbReference type="NCBI Taxonomy" id="1515439"/>
    <lineage>
        <taxon>Bacteria</taxon>
        <taxon>Pseudomonadati</taxon>
        <taxon>Pseudomonadota</taxon>
        <taxon>Betaproteobacteria</taxon>
        <taxon>Burkholderiales</taxon>
        <taxon>Burkholderiaceae</taxon>
        <taxon>Paraburkholderia</taxon>
    </lineage>
</organism>